<organism evidence="2 3">
    <name type="scientific">Paraburkholderia ribeironis</name>
    <dbReference type="NCBI Taxonomy" id="1247936"/>
    <lineage>
        <taxon>Bacteria</taxon>
        <taxon>Pseudomonadati</taxon>
        <taxon>Pseudomonadota</taxon>
        <taxon>Betaproteobacteria</taxon>
        <taxon>Burkholderiales</taxon>
        <taxon>Burkholderiaceae</taxon>
        <taxon>Paraburkholderia</taxon>
    </lineage>
</organism>
<keyword evidence="3" id="KW-1185">Reference proteome</keyword>
<gene>
    <name evidence="2" type="ORF">BN2475_580014</name>
</gene>
<accession>A0A1N7SE37</accession>
<protein>
    <recommendedName>
        <fullName evidence="1">HNH nuclease domain-containing protein</fullName>
    </recommendedName>
</protein>
<proteinExistence type="predicted"/>
<evidence type="ECO:0000259" key="1">
    <source>
        <dbReference type="Pfam" id="PF13391"/>
    </source>
</evidence>
<dbReference type="EMBL" id="CYGX02000058">
    <property type="protein sequence ID" value="SIT45621.1"/>
    <property type="molecule type" value="Genomic_DNA"/>
</dbReference>
<dbReference type="Pfam" id="PF13391">
    <property type="entry name" value="HNH_2"/>
    <property type="match status" value="1"/>
</dbReference>
<feature type="domain" description="HNH nuclease" evidence="1">
    <location>
        <begin position="347"/>
        <end position="395"/>
    </location>
</feature>
<evidence type="ECO:0000313" key="3">
    <source>
        <dbReference type="Proteomes" id="UP000187012"/>
    </source>
</evidence>
<dbReference type="AlphaFoldDB" id="A0A1N7SE37"/>
<dbReference type="STRING" id="1247936.BN2475_580014"/>
<name>A0A1N7SE37_9BURK</name>
<dbReference type="InterPro" id="IPR003615">
    <property type="entry name" value="HNH_nuc"/>
</dbReference>
<sequence>MTGTIAWWLSRVIRTVYCLCSRPPISARLAPDDDNRSTIYMAKSITQFFERYRLPFKNKRWSWGALRDDVVLLRTWEHEYSGKQKRVVVLQRPEAYLGRDSYGLDERIRHLRQLWEGSSSGYTVIARAEDVNAHPRKIADFRDDAVFVIDRLESEEGGEIVAVLSGLATGDLFKHAQNHKTKAEGKFPDATAQETGLSTGNLAMKLPMIREWLIEVAKRKSTVTYGELMDTFGLHFFLLYTAMRQLGHQCVDAKEPVITALIVDKDSGKCSEGLEAEFGITDDERERARCYELWSDSDETAPTDEAQLIDESKARFDSMLARFSLTQVRPFQAAFREAVFRRFSGRCAISGCDVPEALEAAHINGRDWRHGHNSAEDGLLLRRDLHALYDNGVIQIASDGTVSIGQQAPYYAEFLGVKIVPWLRSM</sequence>
<evidence type="ECO:0000313" key="2">
    <source>
        <dbReference type="EMBL" id="SIT45621.1"/>
    </source>
</evidence>
<dbReference type="Proteomes" id="UP000187012">
    <property type="component" value="Unassembled WGS sequence"/>
</dbReference>
<reference evidence="2 3" key="1">
    <citation type="submission" date="2016-12" db="EMBL/GenBank/DDBJ databases">
        <authorList>
            <person name="Song W.-J."/>
            <person name="Kurnit D.M."/>
        </authorList>
    </citation>
    <scope>NUCLEOTIDE SEQUENCE [LARGE SCALE GENOMIC DNA]</scope>
    <source>
        <strain evidence="2 3">STM7296</strain>
    </source>
</reference>